<dbReference type="Gene3D" id="1.25.40.10">
    <property type="entry name" value="Tetratricopeptide repeat domain"/>
    <property type="match status" value="1"/>
</dbReference>
<keyword evidence="1" id="KW-0732">Signal</keyword>
<evidence type="ECO:0000313" key="2">
    <source>
        <dbReference type="EMBL" id="GLR89865.1"/>
    </source>
</evidence>
<evidence type="ECO:0000313" key="3">
    <source>
        <dbReference type="Proteomes" id="UP001156905"/>
    </source>
</evidence>
<gene>
    <name evidence="2" type="ORF">GCM10007857_65790</name>
</gene>
<dbReference type="InterPro" id="IPR006597">
    <property type="entry name" value="Sel1-like"/>
</dbReference>
<name>A0ABQ6B871_9BRAD</name>
<dbReference type="InterPro" id="IPR011990">
    <property type="entry name" value="TPR-like_helical_dom_sf"/>
</dbReference>
<keyword evidence="3" id="KW-1185">Reference proteome</keyword>
<dbReference type="Proteomes" id="UP001156905">
    <property type="component" value="Unassembled WGS sequence"/>
</dbReference>
<dbReference type="SMART" id="SM00671">
    <property type="entry name" value="SEL1"/>
    <property type="match status" value="1"/>
</dbReference>
<evidence type="ECO:0008006" key="4">
    <source>
        <dbReference type="Google" id="ProtNLM"/>
    </source>
</evidence>
<accession>A0ABQ6B871</accession>
<sequence length="128" mass="13630">MRKLVIGSLIAAVLGMTNSAAMAGPWEDGMAAYNRGDYVPAIQVFRGMAKAGNAKAQGMLGAMYHRGQGVAKNSAHAFMWLSLAASRGDATAKAELKTVSATMTAQDIARAKEMMQACETSDYRNCEY</sequence>
<reference evidence="3" key="1">
    <citation type="journal article" date="2019" name="Int. J. Syst. Evol. Microbiol.">
        <title>The Global Catalogue of Microorganisms (GCM) 10K type strain sequencing project: providing services to taxonomists for standard genome sequencing and annotation.</title>
        <authorList>
            <consortium name="The Broad Institute Genomics Platform"/>
            <consortium name="The Broad Institute Genome Sequencing Center for Infectious Disease"/>
            <person name="Wu L."/>
            <person name="Ma J."/>
        </authorList>
    </citation>
    <scope>NUCLEOTIDE SEQUENCE [LARGE SCALE GENOMIC DNA]</scope>
    <source>
        <strain evidence="3">NBRC 102520</strain>
    </source>
</reference>
<evidence type="ECO:0000256" key="1">
    <source>
        <dbReference type="SAM" id="SignalP"/>
    </source>
</evidence>
<dbReference type="SUPFAM" id="SSF81901">
    <property type="entry name" value="HCP-like"/>
    <property type="match status" value="1"/>
</dbReference>
<proteinExistence type="predicted"/>
<dbReference type="RefSeq" id="WP_284272313.1">
    <property type="nucleotide sequence ID" value="NZ_BSOW01000029.1"/>
</dbReference>
<dbReference type="Pfam" id="PF08238">
    <property type="entry name" value="Sel1"/>
    <property type="match status" value="1"/>
</dbReference>
<dbReference type="EMBL" id="BSOW01000029">
    <property type="protein sequence ID" value="GLR89865.1"/>
    <property type="molecule type" value="Genomic_DNA"/>
</dbReference>
<organism evidence="2 3">
    <name type="scientific">Bradyrhizobium iriomotense</name>
    <dbReference type="NCBI Taxonomy" id="441950"/>
    <lineage>
        <taxon>Bacteria</taxon>
        <taxon>Pseudomonadati</taxon>
        <taxon>Pseudomonadota</taxon>
        <taxon>Alphaproteobacteria</taxon>
        <taxon>Hyphomicrobiales</taxon>
        <taxon>Nitrobacteraceae</taxon>
        <taxon>Bradyrhizobium</taxon>
    </lineage>
</organism>
<comment type="caution">
    <text evidence="2">The sequence shown here is derived from an EMBL/GenBank/DDBJ whole genome shotgun (WGS) entry which is preliminary data.</text>
</comment>
<feature type="chain" id="PRO_5046815100" description="Sel1 repeat family protein" evidence="1">
    <location>
        <begin position="24"/>
        <end position="128"/>
    </location>
</feature>
<feature type="signal peptide" evidence="1">
    <location>
        <begin position="1"/>
        <end position="23"/>
    </location>
</feature>
<protein>
    <recommendedName>
        <fullName evidence="4">Sel1 repeat family protein</fullName>
    </recommendedName>
</protein>